<organism evidence="7 10">
    <name type="scientific">Anaerotruncus colihominis</name>
    <dbReference type="NCBI Taxonomy" id="169435"/>
    <lineage>
        <taxon>Bacteria</taxon>
        <taxon>Bacillati</taxon>
        <taxon>Bacillota</taxon>
        <taxon>Clostridia</taxon>
        <taxon>Eubacteriales</taxon>
        <taxon>Oscillospiraceae</taxon>
        <taxon>Anaerotruncus</taxon>
    </lineage>
</organism>
<dbReference type="InterPro" id="IPR013325">
    <property type="entry name" value="RNA_pol_sigma_r2"/>
</dbReference>
<dbReference type="PANTHER" id="PTHR43133">
    <property type="entry name" value="RNA POLYMERASE ECF-TYPE SIGMA FACTO"/>
    <property type="match status" value="1"/>
</dbReference>
<dbReference type="SUPFAM" id="SSF88659">
    <property type="entry name" value="Sigma3 and sigma4 domains of RNA polymerase sigma factors"/>
    <property type="match status" value="1"/>
</dbReference>
<dbReference type="GeneID" id="72462634"/>
<dbReference type="PANTHER" id="PTHR43133:SF51">
    <property type="entry name" value="RNA POLYMERASE SIGMA FACTOR"/>
    <property type="match status" value="1"/>
</dbReference>
<dbReference type="InterPro" id="IPR013324">
    <property type="entry name" value="RNA_pol_sigma_r3/r4-like"/>
</dbReference>
<dbReference type="EMBL" id="QVME01000005">
    <property type="protein sequence ID" value="RGE67235.1"/>
    <property type="molecule type" value="Genomic_DNA"/>
</dbReference>
<protein>
    <submittedName>
        <fullName evidence="7 9">RNA polymerase sigma factor</fullName>
    </submittedName>
</protein>
<reference evidence="11" key="2">
    <citation type="submission" date="2017-04" db="EMBL/GenBank/DDBJ databases">
        <title>Function of individual gut microbiota members based on whole genome sequencing of pure cultures obtained from chicken caecum.</title>
        <authorList>
            <person name="Medvecky M."/>
            <person name="Cejkova D."/>
            <person name="Polansky O."/>
            <person name="Karasova D."/>
            <person name="Kubasova T."/>
            <person name="Cizek A."/>
            <person name="Rychlik I."/>
        </authorList>
    </citation>
    <scope>NUCLEOTIDE SEQUENCE [LARGE SCALE GENOMIC DNA]</scope>
    <source>
        <strain evidence="11">An175</strain>
    </source>
</reference>
<dbReference type="GO" id="GO:0006352">
    <property type="term" value="P:DNA-templated transcription initiation"/>
    <property type="evidence" value="ECO:0007669"/>
    <property type="project" value="InterPro"/>
</dbReference>
<gene>
    <name evidence="7" type="primary">sigX_1</name>
    <name evidence="8" type="ORF">B5F11_08625</name>
    <name evidence="9" type="ORF">DXC40_10490</name>
    <name evidence="7" type="ORF">ERS852551_01603</name>
</gene>
<evidence type="ECO:0000313" key="11">
    <source>
        <dbReference type="Proteomes" id="UP000196386"/>
    </source>
</evidence>
<evidence type="ECO:0000313" key="8">
    <source>
        <dbReference type="EMBL" id="OUP69408.1"/>
    </source>
</evidence>
<dbReference type="AlphaFoldDB" id="A0A174QD74"/>
<dbReference type="InterPro" id="IPR007627">
    <property type="entry name" value="RNA_pol_sigma70_r2"/>
</dbReference>
<dbReference type="InterPro" id="IPR036388">
    <property type="entry name" value="WH-like_DNA-bd_sf"/>
</dbReference>
<dbReference type="Gene3D" id="1.10.10.10">
    <property type="entry name" value="Winged helix-like DNA-binding domain superfamily/Winged helix DNA-binding domain"/>
    <property type="match status" value="1"/>
</dbReference>
<dbReference type="SUPFAM" id="SSF88946">
    <property type="entry name" value="Sigma2 domain of RNA polymerase sigma factors"/>
    <property type="match status" value="1"/>
</dbReference>
<dbReference type="Proteomes" id="UP000260828">
    <property type="component" value="Unassembled WGS sequence"/>
</dbReference>
<accession>A0A174QD74</accession>
<evidence type="ECO:0000256" key="1">
    <source>
        <dbReference type="ARBA" id="ARBA00010641"/>
    </source>
</evidence>
<evidence type="ECO:0000256" key="2">
    <source>
        <dbReference type="ARBA" id="ARBA00023015"/>
    </source>
</evidence>
<dbReference type="Pfam" id="PF04542">
    <property type="entry name" value="Sigma70_r2"/>
    <property type="match status" value="1"/>
</dbReference>
<keyword evidence="4" id="KW-0804">Transcription</keyword>
<evidence type="ECO:0000313" key="7">
    <source>
        <dbReference type="EMBL" id="CUP68645.1"/>
    </source>
</evidence>
<sequence>MANDTIDLEELYRSYFPKIYNFFFYKLLHREDAEDLTAKTFLKIAEHLHTYHSEKAKAGTWAWRIAENTLIDFYRTQKRHLSTDDEQEALAQALSVSFDEQYEQIASPKRRALYAALRQLPERDRMLVCYKYLLGWSYHEIAEKLQINESTLASALQRAKEKLRKYLKDTQF</sequence>
<dbReference type="Gene3D" id="1.10.1740.10">
    <property type="match status" value="1"/>
</dbReference>
<dbReference type="EMBL" id="CZBE01000009">
    <property type="protein sequence ID" value="CUP68645.1"/>
    <property type="molecule type" value="Genomic_DNA"/>
</dbReference>
<dbReference type="RefSeq" id="WP_006874195.1">
    <property type="nucleotide sequence ID" value="NZ_CABIWA010000012.1"/>
</dbReference>
<evidence type="ECO:0000256" key="4">
    <source>
        <dbReference type="ARBA" id="ARBA00023163"/>
    </source>
</evidence>
<feature type="domain" description="RNA polymerase sigma-70 region 2" evidence="5">
    <location>
        <begin position="11"/>
        <end position="79"/>
    </location>
</feature>
<dbReference type="Proteomes" id="UP000095765">
    <property type="component" value="Unassembled WGS sequence"/>
</dbReference>
<dbReference type="GO" id="GO:0003677">
    <property type="term" value="F:DNA binding"/>
    <property type="evidence" value="ECO:0007669"/>
    <property type="project" value="InterPro"/>
</dbReference>
<dbReference type="Proteomes" id="UP000196386">
    <property type="component" value="Unassembled WGS sequence"/>
</dbReference>
<dbReference type="Pfam" id="PF08281">
    <property type="entry name" value="Sigma70_r4_2"/>
    <property type="match status" value="1"/>
</dbReference>
<keyword evidence="3" id="KW-0731">Sigma factor</keyword>
<evidence type="ECO:0000313" key="12">
    <source>
        <dbReference type="Proteomes" id="UP000260828"/>
    </source>
</evidence>
<reference evidence="7 10" key="1">
    <citation type="submission" date="2015-09" db="EMBL/GenBank/DDBJ databases">
        <authorList>
            <consortium name="Pathogen Informatics"/>
        </authorList>
    </citation>
    <scope>NUCLEOTIDE SEQUENCE [LARGE SCALE GENOMIC DNA]</scope>
    <source>
        <strain evidence="7 10">2789STDY5834939</strain>
    </source>
</reference>
<dbReference type="NCBIfam" id="TIGR02937">
    <property type="entry name" value="sigma70-ECF"/>
    <property type="match status" value="1"/>
</dbReference>
<dbReference type="CDD" id="cd06171">
    <property type="entry name" value="Sigma70_r4"/>
    <property type="match status" value="1"/>
</dbReference>
<dbReference type="InterPro" id="IPR039425">
    <property type="entry name" value="RNA_pol_sigma-70-like"/>
</dbReference>
<evidence type="ECO:0000313" key="9">
    <source>
        <dbReference type="EMBL" id="RGE67235.1"/>
    </source>
</evidence>
<evidence type="ECO:0000313" key="10">
    <source>
        <dbReference type="Proteomes" id="UP000095765"/>
    </source>
</evidence>
<dbReference type="OrthoDB" id="9795666at2"/>
<feature type="domain" description="RNA polymerase sigma factor 70 region 4 type 2" evidence="6">
    <location>
        <begin position="110"/>
        <end position="163"/>
    </location>
</feature>
<keyword evidence="2" id="KW-0805">Transcription regulation</keyword>
<dbReference type="GO" id="GO:0016987">
    <property type="term" value="F:sigma factor activity"/>
    <property type="evidence" value="ECO:0007669"/>
    <property type="project" value="UniProtKB-KW"/>
</dbReference>
<reference evidence="9 12" key="4">
    <citation type="submission" date="2018-08" db="EMBL/GenBank/DDBJ databases">
        <title>A genome reference for cultivated species of the human gut microbiota.</title>
        <authorList>
            <person name="Zou Y."/>
            <person name="Xue W."/>
            <person name="Luo G."/>
        </authorList>
    </citation>
    <scope>NUCLEOTIDE SEQUENCE [LARGE SCALE GENOMIC DNA]</scope>
    <source>
        <strain evidence="9 12">TF05-12AC</strain>
    </source>
</reference>
<reference evidence="8" key="3">
    <citation type="journal article" date="2018" name="BMC Genomics">
        <title>Whole genome sequencing and function prediction of 133 gut anaerobes isolated from chicken caecum in pure cultures.</title>
        <authorList>
            <person name="Medvecky M."/>
            <person name="Cejkova D."/>
            <person name="Polansky O."/>
            <person name="Karasova D."/>
            <person name="Kubasova T."/>
            <person name="Cizek A."/>
            <person name="Rychlik I."/>
        </authorList>
    </citation>
    <scope>NUCLEOTIDE SEQUENCE</scope>
    <source>
        <strain evidence="8">An175</strain>
    </source>
</reference>
<proteinExistence type="inferred from homology"/>
<comment type="similarity">
    <text evidence="1">Belongs to the sigma-70 factor family. ECF subfamily.</text>
</comment>
<dbReference type="InterPro" id="IPR014284">
    <property type="entry name" value="RNA_pol_sigma-70_dom"/>
</dbReference>
<evidence type="ECO:0000256" key="3">
    <source>
        <dbReference type="ARBA" id="ARBA00023082"/>
    </source>
</evidence>
<name>A0A174QD74_9FIRM</name>
<evidence type="ECO:0000259" key="6">
    <source>
        <dbReference type="Pfam" id="PF08281"/>
    </source>
</evidence>
<evidence type="ECO:0000259" key="5">
    <source>
        <dbReference type="Pfam" id="PF04542"/>
    </source>
</evidence>
<dbReference type="InterPro" id="IPR013249">
    <property type="entry name" value="RNA_pol_sigma70_r4_t2"/>
</dbReference>
<dbReference type="EMBL" id="NFKP01000009">
    <property type="protein sequence ID" value="OUP69408.1"/>
    <property type="molecule type" value="Genomic_DNA"/>
</dbReference>